<organism evidence="2 3">
    <name type="scientific">Azomonas agilis</name>
    <dbReference type="NCBI Taxonomy" id="116849"/>
    <lineage>
        <taxon>Bacteria</taxon>
        <taxon>Pseudomonadati</taxon>
        <taxon>Pseudomonadota</taxon>
        <taxon>Gammaproteobacteria</taxon>
        <taxon>Pseudomonadales</taxon>
        <taxon>Pseudomonadaceae</taxon>
        <taxon>Azomonas</taxon>
    </lineage>
</organism>
<dbReference type="AlphaFoldDB" id="A0A562IKQ5"/>
<dbReference type="OrthoDB" id="9783391at2"/>
<comment type="similarity">
    <text evidence="1">Belongs to the UPF0149 family.</text>
</comment>
<accession>A0A562IKQ5</accession>
<dbReference type="PANTHER" id="PTHR37528:SF1">
    <property type="entry name" value="UPF0149 PROTEIN YGFB"/>
    <property type="match status" value="1"/>
</dbReference>
<dbReference type="EMBL" id="VLKG01000005">
    <property type="protein sequence ID" value="TWH71468.1"/>
    <property type="molecule type" value="Genomic_DNA"/>
</dbReference>
<dbReference type="InterPro" id="IPR036255">
    <property type="entry name" value="YgfB-like_sf"/>
</dbReference>
<evidence type="ECO:0000256" key="1">
    <source>
        <dbReference type="ARBA" id="ARBA00038308"/>
    </source>
</evidence>
<evidence type="ECO:0000313" key="2">
    <source>
        <dbReference type="EMBL" id="TWH71468.1"/>
    </source>
</evidence>
<dbReference type="NCBIfam" id="NF002562">
    <property type="entry name" value="PRK02166.1"/>
    <property type="match status" value="1"/>
</dbReference>
<dbReference type="RefSeq" id="WP_144571455.1">
    <property type="nucleotide sequence ID" value="NZ_VLKG01000005.1"/>
</dbReference>
<name>A0A562IKQ5_9GAMM</name>
<protein>
    <submittedName>
        <fullName evidence="2">Uncharacterized protein</fullName>
    </submittedName>
</protein>
<dbReference type="InterPro" id="IPR011978">
    <property type="entry name" value="YgfB-like"/>
</dbReference>
<dbReference type="Gene3D" id="1.20.120.740">
    <property type="entry name" value="YgfB uncharacterised protein family UPF0149, PF03695"/>
    <property type="match status" value="1"/>
</dbReference>
<comment type="caution">
    <text evidence="2">The sequence shown here is derived from an EMBL/GenBank/DDBJ whole genome shotgun (WGS) entry which is preliminary data.</text>
</comment>
<gene>
    <name evidence="2" type="ORF">LX59_01756</name>
</gene>
<dbReference type="SUPFAM" id="SSF101327">
    <property type="entry name" value="YgfB-like"/>
    <property type="match status" value="1"/>
</dbReference>
<evidence type="ECO:0000313" key="3">
    <source>
        <dbReference type="Proteomes" id="UP000319627"/>
    </source>
</evidence>
<proteinExistence type="inferred from homology"/>
<dbReference type="Pfam" id="PF03695">
    <property type="entry name" value="UPF0149"/>
    <property type="match status" value="1"/>
</dbReference>
<keyword evidence="3" id="KW-1185">Reference proteome</keyword>
<reference evidence="2 3" key="1">
    <citation type="submission" date="2019-07" db="EMBL/GenBank/DDBJ databases">
        <title>Genomic Encyclopedia of Type Strains, Phase I: the one thousand microbial genomes (KMG-I) project.</title>
        <authorList>
            <person name="Kyrpides N."/>
        </authorList>
    </citation>
    <scope>NUCLEOTIDE SEQUENCE [LARGE SCALE GENOMIC DNA]</scope>
    <source>
        <strain evidence="2 3">DSM 375</strain>
    </source>
</reference>
<sequence>MPNPNSPYFALASLLGNCPNAITPAELQGVLLGRSCAGAGFAPEAWLAEACELLGAPAEGALQQALLGLQRMVQEELISTQLALTLLLPEDEAPLSVRAQALGQWCQGFLDGFGQTIGDQALSLEAVDGLQDLTSIAQIGDQLEDSEDSETDYMEVTEYVRVVPLLLFTECGRVPAAASSAPVPPVDILQDADAASKTLH</sequence>
<dbReference type="GO" id="GO:0005829">
    <property type="term" value="C:cytosol"/>
    <property type="evidence" value="ECO:0007669"/>
    <property type="project" value="TreeGrafter"/>
</dbReference>
<dbReference type="PANTHER" id="PTHR37528">
    <property type="entry name" value="UPF0149 PROTEIN YGFB"/>
    <property type="match status" value="1"/>
</dbReference>
<dbReference type="Proteomes" id="UP000319627">
    <property type="component" value="Unassembled WGS sequence"/>
</dbReference>